<name>A0AAD9R8F7_9HYME</name>
<proteinExistence type="predicted"/>
<organism evidence="2 3">
    <name type="scientific">Odynerus spinipes</name>
    <dbReference type="NCBI Taxonomy" id="1348599"/>
    <lineage>
        <taxon>Eukaryota</taxon>
        <taxon>Metazoa</taxon>
        <taxon>Ecdysozoa</taxon>
        <taxon>Arthropoda</taxon>
        <taxon>Hexapoda</taxon>
        <taxon>Insecta</taxon>
        <taxon>Pterygota</taxon>
        <taxon>Neoptera</taxon>
        <taxon>Endopterygota</taxon>
        <taxon>Hymenoptera</taxon>
        <taxon>Apocrita</taxon>
        <taxon>Aculeata</taxon>
        <taxon>Vespoidea</taxon>
        <taxon>Vespidae</taxon>
        <taxon>Eumeninae</taxon>
        <taxon>Odynerus</taxon>
    </lineage>
</organism>
<accession>A0AAD9R8F7</accession>
<sequence>MATATKPPSSSENESKTVDETFNEITIEPNTSTKNECDRNEVVVTNENFDNCTLKKRKRFRCYWRMIGALHDMGHALTRLPCIAEQPDDSVEKGKRKVYITEKQVL</sequence>
<dbReference type="AlphaFoldDB" id="A0AAD9R8F7"/>
<dbReference type="Proteomes" id="UP001258017">
    <property type="component" value="Unassembled WGS sequence"/>
</dbReference>
<keyword evidence="3" id="KW-1185">Reference proteome</keyword>
<reference evidence="2" key="1">
    <citation type="submission" date="2021-08" db="EMBL/GenBank/DDBJ databases">
        <authorList>
            <person name="Misof B."/>
            <person name="Oliver O."/>
            <person name="Podsiadlowski L."/>
            <person name="Donath A."/>
            <person name="Peters R."/>
            <person name="Mayer C."/>
            <person name="Rust J."/>
            <person name="Gunkel S."/>
            <person name="Lesny P."/>
            <person name="Martin S."/>
            <person name="Oeyen J.P."/>
            <person name="Petersen M."/>
            <person name="Panagiotis P."/>
            <person name="Wilbrandt J."/>
            <person name="Tanja T."/>
        </authorList>
    </citation>
    <scope>NUCLEOTIDE SEQUENCE</scope>
    <source>
        <strain evidence="2">GBR_01_08_01A</strain>
        <tissue evidence="2">Thorax + abdomen</tissue>
    </source>
</reference>
<reference evidence="2" key="2">
    <citation type="journal article" date="2023" name="Commun. Biol.">
        <title>Intrasexual cuticular hydrocarbon dimorphism in a wasp sheds light on hydrocarbon biosynthesis genes in Hymenoptera.</title>
        <authorList>
            <person name="Moris V.C."/>
            <person name="Podsiadlowski L."/>
            <person name="Martin S."/>
            <person name="Oeyen J.P."/>
            <person name="Donath A."/>
            <person name="Petersen M."/>
            <person name="Wilbrandt J."/>
            <person name="Misof B."/>
            <person name="Liedtke D."/>
            <person name="Thamm M."/>
            <person name="Scheiner R."/>
            <person name="Schmitt T."/>
            <person name="Niehuis O."/>
        </authorList>
    </citation>
    <scope>NUCLEOTIDE SEQUENCE</scope>
    <source>
        <strain evidence="2">GBR_01_08_01A</strain>
    </source>
</reference>
<evidence type="ECO:0000313" key="3">
    <source>
        <dbReference type="Proteomes" id="UP001258017"/>
    </source>
</evidence>
<evidence type="ECO:0000313" key="2">
    <source>
        <dbReference type="EMBL" id="KAK2574765.1"/>
    </source>
</evidence>
<feature type="compositionally biased region" description="Polar residues" evidence="1">
    <location>
        <begin position="1"/>
        <end position="12"/>
    </location>
</feature>
<gene>
    <name evidence="2" type="ORF">KPH14_013102</name>
</gene>
<dbReference type="EMBL" id="JAIFRP010004996">
    <property type="protein sequence ID" value="KAK2574765.1"/>
    <property type="molecule type" value="Genomic_DNA"/>
</dbReference>
<feature type="region of interest" description="Disordered" evidence="1">
    <location>
        <begin position="1"/>
        <end position="22"/>
    </location>
</feature>
<comment type="caution">
    <text evidence="2">The sequence shown here is derived from an EMBL/GenBank/DDBJ whole genome shotgun (WGS) entry which is preliminary data.</text>
</comment>
<protein>
    <submittedName>
        <fullName evidence="2">Uncharacterized protein</fullName>
    </submittedName>
</protein>
<evidence type="ECO:0000256" key="1">
    <source>
        <dbReference type="SAM" id="MobiDB-lite"/>
    </source>
</evidence>